<evidence type="ECO:0000313" key="9">
    <source>
        <dbReference type="Proteomes" id="UP000184428"/>
    </source>
</evidence>
<name>A0A1M7SWG5_9ACTN</name>
<evidence type="ECO:0000256" key="4">
    <source>
        <dbReference type="ARBA" id="ARBA00022989"/>
    </source>
</evidence>
<feature type="transmembrane region" description="Helical" evidence="6">
    <location>
        <begin position="6"/>
        <end position="26"/>
    </location>
</feature>
<accession>A0A1M7SWG5</accession>
<keyword evidence="4 6" id="KW-1133">Transmembrane helix</keyword>
<evidence type="ECO:0000256" key="2">
    <source>
        <dbReference type="ARBA" id="ARBA00022475"/>
    </source>
</evidence>
<dbReference type="PANTHER" id="PTHR35007">
    <property type="entry name" value="INTEGRAL MEMBRANE PROTEIN-RELATED"/>
    <property type="match status" value="1"/>
</dbReference>
<evidence type="ECO:0000256" key="1">
    <source>
        <dbReference type="ARBA" id="ARBA00004651"/>
    </source>
</evidence>
<dbReference type="InterPro" id="IPR018076">
    <property type="entry name" value="T2SS_GspF_dom"/>
</dbReference>
<dbReference type="Proteomes" id="UP000184428">
    <property type="component" value="Unassembled WGS sequence"/>
</dbReference>
<dbReference type="PANTHER" id="PTHR35007:SF2">
    <property type="entry name" value="PILUS ASSEMBLE PROTEIN"/>
    <property type="match status" value="1"/>
</dbReference>
<reference evidence="8 9" key="1">
    <citation type="submission" date="2016-12" db="EMBL/GenBank/DDBJ databases">
        <authorList>
            <person name="Song W.-J."/>
            <person name="Kurnit D.M."/>
        </authorList>
    </citation>
    <scope>NUCLEOTIDE SEQUENCE [LARGE SCALE GENOMIC DNA]</scope>
    <source>
        <strain evidence="8 9">DSM 43162</strain>
    </source>
</reference>
<keyword evidence="5 6" id="KW-0472">Membrane</keyword>
<proteinExistence type="predicted"/>
<feature type="domain" description="Type II secretion system protein GspF" evidence="7">
    <location>
        <begin position="177"/>
        <end position="286"/>
    </location>
</feature>
<organism evidence="8 9">
    <name type="scientific">Geodermatophilus obscurus</name>
    <dbReference type="NCBI Taxonomy" id="1861"/>
    <lineage>
        <taxon>Bacteria</taxon>
        <taxon>Bacillati</taxon>
        <taxon>Actinomycetota</taxon>
        <taxon>Actinomycetes</taxon>
        <taxon>Geodermatophilales</taxon>
        <taxon>Geodermatophilaceae</taxon>
        <taxon>Geodermatophilus</taxon>
    </lineage>
</organism>
<evidence type="ECO:0000259" key="7">
    <source>
        <dbReference type="Pfam" id="PF00482"/>
    </source>
</evidence>
<dbReference type="Pfam" id="PF00482">
    <property type="entry name" value="T2SSF"/>
    <property type="match status" value="1"/>
</dbReference>
<dbReference type="EMBL" id="FRDM01000004">
    <property type="protein sequence ID" value="SHN62855.1"/>
    <property type="molecule type" value="Genomic_DNA"/>
</dbReference>
<evidence type="ECO:0000256" key="5">
    <source>
        <dbReference type="ARBA" id="ARBA00023136"/>
    </source>
</evidence>
<dbReference type="GO" id="GO:0005886">
    <property type="term" value="C:plasma membrane"/>
    <property type="evidence" value="ECO:0007669"/>
    <property type="project" value="UniProtKB-SubCell"/>
</dbReference>
<keyword evidence="2" id="KW-1003">Cell membrane</keyword>
<evidence type="ECO:0000256" key="6">
    <source>
        <dbReference type="SAM" id="Phobius"/>
    </source>
</evidence>
<dbReference type="AlphaFoldDB" id="A0A1M7SWG5"/>
<evidence type="ECO:0000313" key="8">
    <source>
        <dbReference type="EMBL" id="SHN62855.1"/>
    </source>
</evidence>
<sequence length="326" mass="34264">MNATLAGMLFGLAAAAGVLLVVTFAPPFRSVRLVDRLAPYVHDTPPPSRLLGTATEAGLLTAVRRLFGPVVADGARFVDRVLGGRTAVRRRLDALGSDAGVEDFRVEQVVWGGLGLLGAALLATVGSLLAGDVNVLSVALLCVAGLVGGVLGRDWWLTQQVQRREELLLAEFPVVAELLALAVTAGESPTAAIARVTRLSGGELAREMGAALGRARAGVPLADALQQVADRTSLDPLARFVDGLLVALERGTPLAEVLRAQAADVREAGKRRLLEAGGRKEIAMMVLKVKCSPFFPRVRGTSDRAGDAHQGDLIASLCVRRPLTLR</sequence>
<dbReference type="RefSeq" id="WP_244276954.1">
    <property type="nucleotide sequence ID" value="NZ_FRDM01000004.1"/>
</dbReference>
<feature type="transmembrane region" description="Helical" evidence="6">
    <location>
        <begin position="109"/>
        <end position="129"/>
    </location>
</feature>
<gene>
    <name evidence="8" type="ORF">SAMN05660350_01096</name>
</gene>
<feature type="transmembrane region" description="Helical" evidence="6">
    <location>
        <begin position="135"/>
        <end position="156"/>
    </location>
</feature>
<protein>
    <submittedName>
        <fullName evidence="8">Tight adherence protein C</fullName>
    </submittedName>
</protein>
<evidence type="ECO:0000256" key="3">
    <source>
        <dbReference type="ARBA" id="ARBA00022692"/>
    </source>
</evidence>
<keyword evidence="3 6" id="KW-0812">Transmembrane</keyword>
<comment type="subcellular location">
    <subcellularLocation>
        <location evidence="1">Cell membrane</location>
        <topology evidence="1">Multi-pass membrane protein</topology>
    </subcellularLocation>
</comment>